<sequence>MYLDAINNIKIIKSTKGKSDLTFKEVVVGECKDSDEVIVRLKALQKDFENNPSYEFLHGLKDHMSISFRDIMTDEEIRFYASDE</sequence>
<dbReference type="Proteomes" id="UP000295197">
    <property type="component" value="Unassembled WGS sequence"/>
</dbReference>
<comment type="caution">
    <text evidence="1">The sequence shown here is derived from an EMBL/GenBank/DDBJ whole genome shotgun (WGS) entry which is preliminary data.</text>
</comment>
<evidence type="ECO:0000313" key="2">
    <source>
        <dbReference type="Proteomes" id="UP000295197"/>
    </source>
</evidence>
<accession>A0A4R3VUJ7</accession>
<gene>
    <name evidence="1" type="ORF">EDC17_103619</name>
</gene>
<dbReference type="OrthoDB" id="710907at2"/>
<proteinExistence type="predicted"/>
<evidence type="ECO:0000313" key="1">
    <source>
        <dbReference type="EMBL" id="TCV10174.1"/>
    </source>
</evidence>
<dbReference type="EMBL" id="SMBZ01000036">
    <property type="protein sequence ID" value="TCV10174.1"/>
    <property type="molecule type" value="Genomic_DNA"/>
</dbReference>
<dbReference type="AlphaFoldDB" id="A0A4R3VUJ7"/>
<protein>
    <submittedName>
        <fullName evidence="1">Uncharacterized protein</fullName>
    </submittedName>
</protein>
<organism evidence="1 2">
    <name type="scientific">Sphingobacterium alimentarium</name>
    <dbReference type="NCBI Taxonomy" id="797292"/>
    <lineage>
        <taxon>Bacteria</taxon>
        <taxon>Pseudomonadati</taxon>
        <taxon>Bacteroidota</taxon>
        <taxon>Sphingobacteriia</taxon>
        <taxon>Sphingobacteriales</taxon>
        <taxon>Sphingobacteriaceae</taxon>
        <taxon>Sphingobacterium</taxon>
    </lineage>
</organism>
<name>A0A4R3VUJ7_9SPHI</name>
<keyword evidence="2" id="KW-1185">Reference proteome</keyword>
<dbReference type="RefSeq" id="WP_132778360.1">
    <property type="nucleotide sequence ID" value="NZ_SMBZ01000036.1"/>
</dbReference>
<reference evidence="1 2" key="1">
    <citation type="submission" date="2019-03" db="EMBL/GenBank/DDBJ databases">
        <title>Genomic Encyclopedia of Type Strains, Phase IV (KMG-IV): sequencing the most valuable type-strain genomes for metagenomic binning, comparative biology and taxonomic classification.</title>
        <authorList>
            <person name="Goeker M."/>
        </authorList>
    </citation>
    <scope>NUCLEOTIDE SEQUENCE [LARGE SCALE GENOMIC DNA]</scope>
    <source>
        <strain evidence="1 2">DSM 22362</strain>
    </source>
</reference>